<dbReference type="Proteomes" id="UP001500603">
    <property type="component" value="Unassembled WGS sequence"/>
</dbReference>
<dbReference type="SUPFAM" id="SSF55729">
    <property type="entry name" value="Acyl-CoA N-acyltransferases (Nat)"/>
    <property type="match status" value="1"/>
</dbReference>
<keyword evidence="2" id="KW-0012">Acyltransferase</keyword>
<sequence length="167" mass="18521">MAPSTVDVHQLTPEQWRTFRHVRLRALSDTPRFFGTTLAQARQRTESDWRQALSDRSQYLARLGGTEIGTVGGMVDPDRGGVHLISMWVAPEARGTGASDALVRAVIDGAVSDGHTLIWLEVVEENIFAERLYSRNGFVRTGVVCPTAPEDPRLEFEMVRRIGICGT</sequence>
<evidence type="ECO:0000256" key="2">
    <source>
        <dbReference type="ARBA" id="ARBA00023315"/>
    </source>
</evidence>
<reference evidence="5" key="1">
    <citation type="journal article" date="2019" name="Int. J. Syst. Evol. Microbiol.">
        <title>The Global Catalogue of Microorganisms (GCM) 10K type strain sequencing project: providing services to taxonomists for standard genome sequencing and annotation.</title>
        <authorList>
            <consortium name="The Broad Institute Genomics Platform"/>
            <consortium name="The Broad Institute Genome Sequencing Center for Infectious Disease"/>
            <person name="Wu L."/>
            <person name="Ma J."/>
        </authorList>
    </citation>
    <scope>NUCLEOTIDE SEQUENCE [LARGE SCALE GENOMIC DNA]</scope>
    <source>
        <strain evidence="5">JCM 18298</strain>
    </source>
</reference>
<dbReference type="EMBL" id="BAABJM010000003">
    <property type="protein sequence ID" value="GAA5058129.1"/>
    <property type="molecule type" value="Genomic_DNA"/>
</dbReference>
<comment type="caution">
    <text evidence="4">The sequence shown here is derived from an EMBL/GenBank/DDBJ whole genome shotgun (WGS) entry which is preliminary data.</text>
</comment>
<evidence type="ECO:0000256" key="1">
    <source>
        <dbReference type="ARBA" id="ARBA00022679"/>
    </source>
</evidence>
<dbReference type="Pfam" id="PF00583">
    <property type="entry name" value="Acetyltransf_1"/>
    <property type="match status" value="1"/>
</dbReference>
<dbReference type="PANTHER" id="PTHR43877">
    <property type="entry name" value="AMINOALKYLPHOSPHONATE N-ACETYLTRANSFERASE-RELATED-RELATED"/>
    <property type="match status" value="1"/>
</dbReference>
<evidence type="ECO:0000313" key="4">
    <source>
        <dbReference type="EMBL" id="GAA5058129.1"/>
    </source>
</evidence>
<dbReference type="InterPro" id="IPR016181">
    <property type="entry name" value="Acyl_CoA_acyltransferase"/>
</dbReference>
<keyword evidence="1" id="KW-0808">Transferase</keyword>
<accession>A0ABP9KIS7</accession>
<organism evidence="4 5">
    <name type="scientific">Nocardia callitridis</name>
    <dbReference type="NCBI Taxonomy" id="648753"/>
    <lineage>
        <taxon>Bacteria</taxon>
        <taxon>Bacillati</taxon>
        <taxon>Actinomycetota</taxon>
        <taxon>Actinomycetes</taxon>
        <taxon>Mycobacteriales</taxon>
        <taxon>Nocardiaceae</taxon>
        <taxon>Nocardia</taxon>
    </lineage>
</organism>
<evidence type="ECO:0000313" key="5">
    <source>
        <dbReference type="Proteomes" id="UP001500603"/>
    </source>
</evidence>
<keyword evidence="5" id="KW-1185">Reference proteome</keyword>
<evidence type="ECO:0000259" key="3">
    <source>
        <dbReference type="PROSITE" id="PS51186"/>
    </source>
</evidence>
<dbReference type="PROSITE" id="PS51186">
    <property type="entry name" value="GNAT"/>
    <property type="match status" value="1"/>
</dbReference>
<dbReference type="RefSeq" id="WP_345496792.1">
    <property type="nucleotide sequence ID" value="NZ_BAABJM010000003.1"/>
</dbReference>
<name>A0ABP9KIS7_9NOCA</name>
<feature type="domain" description="N-acetyltransferase" evidence="3">
    <location>
        <begin position="6"/>
        <end position="163"/>
    </location>
</feature>
<dbReference type="InterPro" id="IPR000182">
    <property type="entry name" value="GNAT_dom"/>
</dbReference>
<dbReference type="Gene3D" id="3.40.630.30">
    <property type="match status" value="1"/>
</dbReference>
<dbReference type="CDD" id="cd04301">
    <property type="entry name" value="NAT_SF"/>
    <property type="match status" value="1"/>
</dbReference>
<dbReference type="InterPro" id="IPR050832">
    <property type="entry name" value="Bact_Acetyltransf"/>
</dbReference>
<dbReference type="PANTHER" id="PTHR43877:SF2">
    <property type="entry name" value="AMINOALKYLPHOSPHONATE N-ACETYLTRANSFERASE-RELATED"/>
    <property type="match status" value="1"/>
</dbReference>
<gene>
    <name evidence="4" type="ORF">GCM10023318_37100</name>
</gene>
<protein>
    <submittedName>
        <fullName evidence="4">GNAT family N-acetyltransferase</fullName>
    </submittedName>
</protein>
<proteinExistence type="predicted"/>